<dbReference type="PANTHER" id="PTHR43586">
    <property type="entry name" value="CYSTEINE DESULFURASE"/>
    <property type="match status" value="1"/>
</dbReference>
<dbReference type="SUPFAM" id="SSF53383">
    <property type="entry name" value="PLP-dependent transferases"/>
    <property type="match status" value="1"/>
</dbReference>
<dbReference type="Gene3D" id="3.90.1150.10">
    <property type="entry name" value="Aspartate Aminotransferase, domain 1"/>
    <property type="match status" value="1"/>
</dbReference>
<keyword evidence="4" id="KW-1185">Reference proteome</keyword>
<dbReference type="PANTHER" id="PTHR43586:SF15">
    <property type="entry name" value="BLR3095 PROTEIN"/>
    <property type="match status" value="1"/>
</dbReference>
<gene>
    <name evidence="3" type="ORF">GCM10007103_04390</name>
</gene>
<dbReference type="InterPro" id="IPR015421">
    <property type="entry name" value="PyrdxlP-dep_Trfase_major"/>
</dbReference>
<dbReference type="InterPro" id="IPR015422">
    <property type="entry name" value="PyrdxlP-dep_Trfase_small"/>
</dbReference>
<organism evidence="3 4">
    <name type="scientific">Salinimicrobium marinum</name>
    <dbReference type="NCBI Taxonomy" id="680283"/>
    <lineage>
        <taxon>Bacteria</taxon>
        <taxon>Pseudomonadati</taxon>
        <taxon>Bacteroidota</taxon>
        <taxon>Flavobacteriia</taxon>
        <taxon>Flavobacteriales</taxon>
        <taxon>Flavobacteriaceae</taxon>
        <taxon>Salinimicrobium</taxon>
    </lineage>
</organism>
<protein>
    <submittedName>
        <fullName evidence="3">Cysteine desulfurase</fullName>
    </submittedName>
</protein>
<dbReference type="Pfam" id="PF00266">
    <property type="entry name" value="Aminotran_5"/>
    <property type="match status" value="1"/>
</dbReference>
<dbReference type="InterPro" id="IPR015424">
    <property type="entry name" value="PyrdxlP-dep_Trfase"/>
</dbReference>
<dbReference type="InterPro" id="IPR000192">
    <property type="entry name" value="Aminotrans_V_dom"/>
</dbReference>
<reference evidence="3" key="1">
    <citation type="journal article" date="2014" name="Int. J. Syst. Evol. Microbiol.">
        <title>Complete genome sequence of Corynebacterium casei LMG S-19264T (=DSM 44701T), isolated from a smear-ripened cheese.</title>
        <authorList>
            <consortium name="US DOE Joint Genome Institute (JGI-PGF)"/>
            <person name="Walter F."/>
            <person name="Albersmeier A."/>
            <person name="Kalinowski J."/>
            <person name="Ruckert C."/>
        </authorList>
    </citation>
    <scope>NUCLEOTIDE SEQUENCE</scope>
    <source>
        <strain evidence="3">KCTC 12719</strain>
    </source>
</reference>
<evidence type="ECO:0000259" key="2">
    <source>
        <dbReference type="Pfam" id="PF00266"/>
    </source>
</evidence>
<dbReference type="AlphaFoldDB" id="A0A918VUS8"/>
<sequence length="361" mass="40898">MKNFKKQFPLLKQYTYLNTAASGLLSEDLLEFRQDHDLDFLISGSILKENQGALLSDVRKAVGKFFHCPPNQIALTSNFSYGFNVLLEGVEPGKKFLLLENDYPSINHAVEARDFKTCYAKIDENLEENIAEVVKREKPDLFAFSLVQWINGIKIDLDFLKNLKQDHPEMLIIADGTQYCGTEEFKFDASGIDVLGSSTYKWMNAGYGNAFFLFKESVAGRIHPKYAGFGSLQGKYKAEEGIFIGRFEPGHLDTFNFGSLLTAINLIKKIGLKEIERAVKTISAEAREAFEKENLLEPEVSKRKDHSSLFNIKGDDALFQHLRNNNIICSQRGTGIRVSFHYFNTSEDLNTLIKAINSFKK</sequence>
<keyword evidence="1" id="KW-0663">Pyridoxal phosphate</keyword>
<reference evidence="3" key="2">
    <citation type="submission" date="2020-09" db="EMBL/GenBank/DDBJ databases">
        <authorList>
            <person name="Sun Q."/>
            <person name="Kim S."/>
        </authorList>
    </citation>
    <scope>NUCLEOTIDE SEQUENCE</scope>
    <source>
        <strain evidence="3">KCTC 12719</strain>
    </source>
</reference>
<evidence type="ECO:0000313" key="4">
    <source>
        <dbReference type="Proteomes" id="UP000610456"/>
    </source>
</evidence>
<dbReference type="RefSeq" id="WP_189602991.1">
    <property type="nucleotide sequence ID" value="NZ_BMXB01000001.1"/>
</dbReference>
<accession>A0A918VUS8</accession>
<comment type="caution">
    <text evidence="3">The sequence shown here is derived from an EMBL/GenBank/DDBJ whole genome shotgun (WGS) entry which is preliminary data.</text>
</comment>
<name>A0A918VUS8_9FLAO</name>
<dbReference type="EMBL" id="BMXB01000001">
    <property type="protein sequence ID" value="GHA26179.1"/>
    <property type="molecule type" value="Genomic_DNA"/>
</dbReference>
<proteinExistence type="predicted"/>
<dbReference type="Gene3D" id="3.40.640.10">
    <property type="entry name" value="Type I PLP-dependent aspartate aminotransferase-like (Major domain)"/>
    <property type="match status" value="1"/>
</dbReference>
<feature type="domain" description="Aminotransferase class V" evidence="2">
    <location>
        <begin position="49"/>
        <end position="351"/>
    </location>
</feature>
<evidence type="ECO:0000313" key="3">
    <source>
        <dbReference type="EMBL" id="GHA26179.1"/>
    </source>
</evidence>
<evidence type="ECO:0000256" key="1">
    <source>
        <dbReference type="ARBA" id="ARBA00022898"/>
    </source>
</evidence>
<dbReference type="Proteomes" id="UP000610456">
    <property type="component" value="Unassembled WGS sequence"/>
</dbReference>